<proteinExistence type="predicted"/>
<dbReference type="Proteomes" id="UP000264217">
    <property type="component" value="Unassembled WGS sequence"/>
</dbReference>
<gene>
    <name evidence="2" type="ORF">D0C36_13895</name>
</gene>
<reference evidence="2 3" key="1">
    <citation type="submission" date="2018-08" db="EMBL/GenBank/DDBJ databases">
        <title>Mucilaginibacter sp. MYSH2.</title>
        <authorList>
            <person name="Seo T."/>
        </authorList>
    </citation>
    <scope>NUCLEOTIDE SEQUENCE [LARGE SCALE GENOMIC DNA]</scope>
    <source>
        <strain evidence="2 3">MYSH2</strain>
    </source>
</reference>
<feature type="signal peptide" evidence="1">
    <location>
        <begin position="1"/>
        <end position="22"/>
    </location>
</feature>
<dbReference type="RefSeq" id="WP_117392224.1">
    <property type="nucleotide sequence ID" value="NZ_QWDC01000002.1"/>
</dbReference>
<evidence type="ECO:0000313" key="3">
    <source>
        <dbReference type="Proteomes" id="UP000264217"/>
    </source>
</evidence>
<keyword evidence="3" id="KW-1185">Reference proteome</keyword>
<keyword evidence="1" id="KW-0732">Signal</keyword>
<organism evidence="2 3">
    <name type="scientific">Mucilaginibacter conchicola</name>
    <dbReference type="NCBI Taxonomy" id="2303333"/>
    <lineage>
        <taxon>Bacteria</taxon>
        <taxon>Pseudomonadati</taxon>
        <taxon>Bacteroidota</taxon>
        <taxon>Sphingobacteriia</taxon>
        <taxon>Sphingobacteriales</taxon>
        <taxon>Sphingobacteriaceae</taxon>
        <taxon>Mucilaginibacter</taxon>
    </lineage>
</organism>
<comment type="caution">
    <text evidence="2">The sequence shown here is derived from an EMBL/GenBank/DDBJ whole genome shotgun (WGS) entry which is preliminary data.</text>
</comment>
<accession>A0A372NTE1</accession>
<evidence type="ECO:0000256" key="1">
    <source>
        <dbReference type="SAM" id="SignalP"/>
    </source>
</evidence>
<dbReference type="OrthoDB" id="9899039at2"/>
<dbReference type="AlphaFoldDB" id="A0A372NTE1"/>
<dbReference type="EMBL" id="QWDC01000002">
    <property type="protein sequence ID" value="RFZ92515.1"/>
    <property type="molecule type" value="Genomic_DNA"/>
</dbReference>
<protein>
    <submittedName>
        <fullName evidence="2">Uncharacterized protein</fullName>
    </submittedName>
</protein>
<name>A0A372NTE1_9SPHI</name>
<evidence type="ECO:0000313" key="2">
    <source>
        <dbReference type="EMBL" id="RFZ92515.1"/>
    </source>
</evidence>
<feature type="chain" id="PRO_5016902963" evidence="1">
    <location>
        <begin position="23"/>
        <end position="158"/>
    </location>
</feature>
<sequence length="158" mass="18354">MKPTIHLAIIFFLSLLSNLSFGQSKSDPAGLLYGDWVCVKHYYRGLQKFSAKQAEQIRKSTLSIRPNTYSFSKAKFVKQCHFYKWQMHKFDLAEEAYSYSFQYAYTKPELAKMGAYEPVDAKGEYACFNECSGIFMKKDTVIMSCGGYAFFWLRKKNQ</sequence>